<dbReference type="InterPro" id="IPR004104">
    <property type="entry name" value="Gfo/Idh/MocA-like_OxRdtase_C"/>
</dbReference>
<evidence type="ECO:0000313" key="5">
    <source>
        <dbReference type="EMBL" id="PAV31212.1"/>
    </source>
</evidence>
<evidence type="ECO:0000259" key="3">
    <source>
        <dbReference type="Pfam" id="PF01408"/>
    </source>
</evidence>
<accession>A0A2A2II49</accession>
<dbReference type="Proteomes" id="UP000218887">
    <property type="component" value="Unassembled WGS sequence"/>
</dbReference>
<feature type="domain" description="Gfo/Idh/MocA-like oxidoreductase N-terminal" evidence="3">
    <location>
        <begin position="6"/>
        <end position="116"/>
    </location>
</feature>
<proteinExistence type="inferred from homology"/>
<dbReference type="EMBL" id="NPOA01000001">
    <property type="protein sequence ID" value="PAV31212.1"/>
    <property type="molecule type" value="Genomic_DNA"/>
</dbReference>
<organism evidence="5 6">
    <name type="scientific">Virgibacillus profundi</name>
    <dbReference type="NCBI Taxonomy" id="2024555"/>
    <lineage>
        <taxon>Bacteria</taxon>
        <taxon>Bacillati</taxon>
        <taxon>Bacillota</taxon>
        <taxon>Bacilli</taxon>
        <taxon>Bacillales</taxon>
        <taxon>Bacillaceae</taxon>
        <taxon>Virgibacillus</taxon>
    </lineage>
</organism>
<comment type="caution">
    <text evidence="5">The sequence shown here is derived from an EMBL/GenBank/DDBJ whole genome shotgun (WGS) entry which is preliminary data.</text>
</comment>
<sequence length="318" mass="35417">MDTVVKVAVIGNSRKHLETWSNIKNVEVIAIVSGKSHEWIPEAHQKKAVSNAEELKTMDVDVVDLCVPVNERAEWIQQIAKEGVHIICETPLAETMEKASSIIKECEAKKVHLFVGNRRRYSPEYADARNQVNNGNVGKLGVTRLSSGAPHPGGEEDIITGLGMIEFDWLLWTFGDVERVMAKHVKKKRRDGWPVEYALITLRHRDQSFTQVELNWAKTTKETSFEISGDTGMLTFNSNESNPISLQLSGSEADVDLEEAVLFKSALERQLEHVAAFVEVQNKPVKRADDALKPIQLAEAARKSAETGQPVSIEGVLK</sequence>
<evidence type="ECO:0008006" key="7">
    <source>
        <dbReference type="Google" id="ProtNLM"/>
    </source>
</evidence>
<dbReference type="SUPFAM" id="SSF55347">
    <property type="entry name" value="Glyceraldehyde-3-phosphate dehydrogenase-like, C-terminal domain"/>
    <property type="match status" value="1"/>
</dbReference>
<feature type="domain" description="Gfo/Idh/MocA-like oxidoreductase C-terminal" evidence="4">
    <location>
        <begin position="160"/>
        <end position="313"/>
    </location>
</feature>
<evidence type="ECO:0000256" key="1">
    <source>
        <dbReference type="ARBA" id="ARBA00010928"/>
    </source>
</evidence>
<protein>
    <recommendedName>
        <fullName evidence="7">Dehydrogenase</fullName>
    </recommendedName>
</protein>
<dbReference type="PANTHER" id="PTHR42840">
    <property type="entry name" value="NAD(P)-BINDING ROSSMANN-FOLD SUPERFAMILY PROTEIN-RELATED"/>
    <property type="match status" value="1"/>
</dbReference>
<dbReference type="Pfam" id="PF01408">
    <property type="entry name" value="GFO_IDH_MocA"/>
    <property type="match status" value="1"/>
</dbReference>
<reference evidence="5 6" key="1">
    <citation type="submission" date="2017-08" db="EMBL/GenBank/DDBJ databases">
        <title>Virgibacillus indicus sp. nov. and Virgibacillus profoundi sp. nov, two moderately halophilic bacteria isolated from marine sediment by using the Microfluidic Streak Plate.</title>
        <authorList>
            <person name="Xu B."/>
            <person name="Hu B."/>
            <person name="Wang J."/>
            <person name="Zhu Y."/>
            <person name="Huang L."/>
            <person name="Du W."/>
            <person name="Huang Y."/>
        </authorList>
    </citation>
    <scope>NUCLEOTIDE SEQUENCE [LARGE SCALE GENOMIC DNA]</scope>
    <source>
        <strain evidence="5 6">IO3-P3-H5</strain>
    </source>
</reference>
<dbReference type="Pfam" id="PF02894">
    <property type="entry name" value="GFO_IDH_MocA_C"/>
    <property type="match status" value="1"/>
</dbReference>
<dbReference type="GO" id="GO:0005737">
    <property type="term" value="C:cytoplasm"/>
    <property type="evidence" value="ECO:0007669"/>
    <property type="project" value="TreeGrafter"/>
</dbReference>
<dbReference type="SUPFAM" id="SSF51735">
    <property type="entry name" value="NAD(P)-binding Rossmann-fold domains"/>
    <property type="match status" value="1"/>
</dbReference>
<evidence type="ECO:0000313" key="6">
    <source>
        <dbReference type="Proteomes" id="UP000218887"/>
    </source>
</evidence>
<dbReference type="InterPro" id="IPR036291">
    <property type="entry name" value="NAD(P)-bd_dom_sf"/>
</dbReference>
<keyword evidence="6" id="KW-1185">Reference proteome</keyword>
<dbReference type="Gene3D" id="3.40.50.720">
    <property type="entry name" value="NAD(P)-binding Rossmann-like Domain"/>
    <property type="match status" value="1"/>
</dbReference>
<dbReference type="GO" id="GO:0016491">
    <property type="term" value="F:oxidoreductase activity"/>
    <property type="evidence" value="ECO:0007669"/>
    <property type="project" value="UniProtKB-KW"/>
</dbReference>
<dbReference type="OrthoDB" id="9815825at2"/>
<evidence type="ECO:0000259" key="4">
    <source>
        <dbReference type="Pfam" id="PF02894"/>
    </source>
</evidence>
<gene>
    <name evidence="5" type="ORF">CIL05_00705</name>
</gene>
<evidence type="ECO:0000256" key="2">
    <source>
        <dbReference type="ARBA" id="ARBA00023002"/>
    </source>
</evidence>
<dbReference type="AlphaFoldDB" id="A0A2A2II49"/>
<dbReference type="Gene3D" id="3.30.360.10">
    <property type="entry name" value="Dihydrodipicolinate Reductase, domain 2"/>
    <property type="match status" value="1"/>
</dbReference>
<dbReference type="PANTHER" id="PTHR42840:SF3">
    <property type="entry name" value="BINDING ROSSMANN FOLD OXIDOREDUCTASE, PUTATIVE (AFU_ORTHOLOGUE AFUA_2G10240)-RELATED"/>
    <property type="match status" value="1"/>
</dbReference>
<keyword evidence="2" id="KW-0560">Oxidoreductase</keyword>
<name>A0A2A2II49_9BACI</name>
<dbReference type="GO" id="GO:0000166">
    <property type="term" value="F:nucleotide binding"/>
    <property type="evidence" value="ECO:0007669"/>
    <property type="project" value="InterPro"/>
</dbReference>
<comment type="similarity">
    <text evidence="1">Belongs to the Gfo/Idh/MocA family.</text>
</comment>
<dbReference type="InterPro" id="IPR000683">
    <property type="entry name" value="Gfo/Idh/MocA-like_OxRdtase_N"/>
</dbReference>
<dbReference type="GO" id="GO:0006740">
    <property type="term" value="P:NADPH regeneration"/>
    <property type="evidence" value="ECO:0007669"/>
    <property type="project" value="TreeGrafter"/>
</dbReference>